<sequence length="129" mass="13340">MYSPLSARLAQDNSEGEPAESDPRLATIPLWVAMGVLATMKSDGSVVASRRLDPTGENGGVQEVAQTKADLPIATASNGTDSQADIFDGAHTIASQIGDGASPHTHTTSSIGARGLSQWLNPVPLVVFN</sequence>
<proteinExistence type="predicted"/>
<keyword evidence="3" id="KW-1185">Reference proteome</keyword>
<gene>
    <name evidence="2" type="ORF">F0562_003369</name>
</gene>
<evidence type="ECO:0000313" key="3">
    <source>
        <dbReference type="Proteomes" id="UP000325577"/>
    </source>
</evidence>
<dbReference type="AlphaFoldDB" id="A0A5J5BYB7"/>
<evidence type="ECO:0000313" key="2">
    <source>
        <dbReference type="EMBL" id="KAA8546940.1"/>
    </source>
</evidence>
<dbReference type="EMBL" id="CM018032">
    <property type="protein sequence ID" value="KAA8546940.1"/>
    <property type="molecule type" value="Genomic_DNA"/>
</dbReference>
<protein>
    <submittedName>
        <fullName evidence="2">Uncharacterized protein</fullName>
    </submittedName>
</protein>
<reference evidence="2 3" key="1">
    <citation type="submission" date="2019-09" db="EMBL/GenBank/DDBJ databases">
        <title>A chromosome-level genome assembly of the Chinese tupelo Nyssa sinensis.</title>
        <authorList>
            <person name="Yang X."/>
            <person name="Kang M."/>
            <person name="Yang Y."/>
            <person name="Xiong H."/>
            <person name="Wang M."/>
            <person name="Zhang Z."/>
            <person name="Wang Z."/>
            <person name="Wu H."/>
            <person name="Ma T."/>
            <person name="Liu J."/>
            <person name="Xi Z."/>
        </authorList>
    </citation>
    <scope>NUCLEOTIDE SEQUENCE [LARGE SCALE GENOMIC DNA]</scope>
    <source>
        <strain evidence="2">J267</strain>
        <tissue evidence="2">Leaf</tissue>
    </source>
</reference>
<evidence type="ECO:0000256" key="1">
    <source>
        <dbReference type="SAM" id="MobiDB-lite"/>
    </source>
</evidence>
<name>A0A5J5BYB7_9ASTE</name>
<dbReference type="Proteomes" id="UP000325577">
    <property type="component" value="Linkage Group LG1"/>
</dbReference>
<organism evidence="2 3">
    <name type="scientific">Nyssa sinensis</name>
    <dbReference type="NCBI Taxonomy" id="561372"/>
    <lineage>
        <taxon>Eukaryota</taxon>
        <taxon>Viridiplantae</taxon>
        <taxon>Streptophyta</taxon>
        <taxon>Embryophyta</taxon>
        <taxon>Tracheophyta</taxon>
        <taxon>Spermatophyta</taxon>
        <taxon>Magnoliopsida</taxon>
        <taxon>eudicotyledons</taxon>
        <taxon>Gunneridae</taxon>
        <taxon>Pentapetalae</taxon>
        <taxon>asterids</taxon>
        <taxon>Cornales</taxon>
        <taxon>Nyssaceae</taxon>
        <taxon>Nyssa</taxon>
    </lineage>
</organism>
<feature type="region of interest" description="Disordered" evidence="1">
    <location>
        <begin position="1"/>
        <end position="24"/>
    </location>
</feature>
<accession>A0A5J5BYB7</accession>